<evidence type="ECO:0000256" key="2">
    <source>
        <dbReference type="ARBA" id="ARBA00040720"/>
    </source>
</evidence>
<dbReference type="CDD" id="cd05271">
    <property type="entry name" value="NDUFA9_like_SDR_a"/>
    <property type="match status" value="1"/>
</dbReference>
<dbReference type="Pfam" id="PF01370">
    <property type="entry name" value="Epimerase"/>
    <property type="match status" value="1"/>
</dbReference>
<evidence type="ECO:0000256" key="1">
    <source>
        <dbReference type="ARBA" id="ARBA00038501"/>
    </source>
</evidence>
<accession>A0A0A9Y4M1</accession>
<reference evidence="7" key="1">
    <citation type="journal article" date="2014" name="PLoS ONE">
        <title>Transcriptome-Based Identification of ABC Transporters in the Western Tarnished Plant Bug Lygus hesperus.</title>
        <authorList>
            <person name="Hull J.J."/>
            <person name="Chaney K."/>
            <person name="Geib S.M."/>
            <person name="Fabrick J.A."/>
            <person name="Brent C.S."/>
            <person name="Walsh D."/>
            <person name="Lavine L.C."/>
        </authorList>
    </citation>
    <scope>NUCLEOTIDE SEQUENCE</scope>
</reference>
<comment type="subunit">
    <text evidence="5">Complex I is composed of 45 different subunits. This a component of the hydrophobic protein fraction. Interacts with BLOC1S1. Interacts with SLC2A4. Interacts with CLOCK. Interacts with RAB5IF.</text>
</comment>
<reference evidence="9" key="4">
    <citation type="journal article" date="2016" name="Gigascience">
        <title>De novo construction of an expanded transcriptome assembly for the western tarnished plant bug, Lygus hesperus.</title>
        <authorList>
            <person name="Tassone E.E."/>
            <person name="Geib S.M."/>
            <person name="Hall B."/>
            <person name="Fabrick J.A."/>
            <person name="Brent C.S."/>
            <person name="Hull J.J."/>
        </authorList>
    </citation>
    <scope>NUCLEOTIDE SEQUENCE</scope>
</reference>
<evidence type="ECO:0000256" key="5">
    <source>
        <dbReference type="ARBA" id="ARBA00046455"/>
    </source>
</evidence>
<evidence type="ECO:0000256" key="4">
    <source>
        <dbReference type="ARBA" id="ARBA00043145"/>
    </source>
</evidence>
<dbReference type="AlphaFoldDB" id="A0A0A9Y4M1"/>
<dbReference type="InterPro" id="IPR051207">
    <property type="entry name" value="ComplexI_NDUFA9_subunit"/>
</dbReference>
<dbReference type="Gene3D" id="3.40.50.720">
    <property type="entry name" value="NAD(P)-binding Rossmann-like Domain"/>
    <property type="match status" value="1"/>
</dbReference>
<protein>
    <recommendedName>
        <fullName evidence="2">NADH dehydrogenase [ubiquinone] 1 alpha subcomplex subunit 9, mitochondrial</fullName>
    </recommendedName>
    <alternativeName>
        <fullName evidence="4">Complex I-39kD</fullName>
    </alternativeName>
    <alternativeName>
        <fullName evidence="3">NADH-ubiquinone oxidoreductase 39 kDa subunit</fullName>
    </alternativeName>
</protein>
<sequence length="397" mass="45596">MALAALKIPSLQRVVPSASTITCIHFYSTKPQNTKLPKIHALKKGTGGRSSFSGIVATVFGSSGFLGRYVCNRLGKIGTQLILPYRGDAGEMLPLKLVGDLGQVLFQPYELRDEESIYKSLMYSNTVINLVGRDWETKNYSFNDVHVEGARRIARLARKAGVENFIHVSALNATEYPEPFLLPNGSQWLASKWAGENAVREEFPDAVIFRPSDIYGQEDRFLRYLCGNWRHNFKWMPMYKNGECTEKQPVHVSDVAAGIVAACKNPRLRGEVIQAVGPNRYLLSELVDWFHRIMRKDQLGYRRYDLRFDPFFQMRFAIMPKLTLGWPVGNIHMERLEREIHSDQVDLRTKTLEDLGITLTKMEEQVPWELRAYRAWAYYDEELGEFEEPNPPQTIRI</sequence>
<evidence type="ECO:0000259" key="6">
    <source>
        <dbReference type="Pfam" id="PF01370"/>
    </source>
</evidence>
<evidence type="ECO:0000256" key="3">
    <source>
        <dbReference type="ARBA" id="ARBA00042000"/>
    </source>
</evidence>
<evidence type="ECO:0000313" key="8">
    <source>
        <dbReference type="EMBL" id="JAG61103.1"/>
    </source>
</evidence>
<proteinExistence type="inferred from homology"/>
<dbReference type="EMBL" id="GDHC01017889">
    <property type="protein sequence ID" value="JAQ00740.1"/>
    <property type="molecule type" value="Transcribed_RNA"/>
</dbReference>
<dbReference type="EMBL" id="GBRD01004718">
    <property type="protein sequence ID" value="JAG61103.1"/>
    <property type="molecule type" value="Transcribed_RNA"/>
</dbReference>
<dbReference type="PANTHER" id="PTHR12126">
    <property type="entry name" value="NADH-UBIQUINONE OXIDOREDUCTASE 39 KDA SUBUNIT-RELATED"/>
    <property type="match status" value="1"/>
</dbReference>
<dbReference type="GO" id="GO:0044877">
    <property type="term" value="F:protein-containing complex binding"/>
    <property type="evidence" value="ECO:0007669"/>
    <property type="project" value="TreeGrafter"/>
</dbReference>
<reference evidence="7" key="2">
    <citation type="submission" date="2014-07" db="EMBL/GenBank/DDBJ databases">
        <authorList>
            <person name="Hull J."/>
        </authorList>
    </citation>
    <scope>NUCLEOTIDE SEQUENCE</scope>
</reference>
<dbReference type="EMBL" id="GBHO01015597">
    <property type="protein sequence ID" value="JAG28007.1"/>
    <property type="molecule type" value="Transcribed_RNA"/>
</dbReference>
<dbReference type="SUPFAM" id="SSF51735">
    <property type="entry name" value="NAD(P)-binding Rossmann-fold domains"/>
    <property type="match status" value="1"/>
</dbReference>
<evidence type="ECO:0000313" key="7">
    <source>
        <dbReference type="EMBL" id="JAG28007.1"/>
    </source>
</evidence>
<evidence type="ECO:0000313" key="9">
    <source>
        <dbReference type="EMBL" id="JAQ00740.1"/>
    </source>
</evidence>
<comment type="similarity">
    <text evidence="1">Belongs to the complex I NDUFA9 subunit family.</text>
</comment>
<dbReference type="PANTHER" id="PTHR12126:SF11">
    <property type="entry name" value="NADH DEHYDROGENASE [UBIQUINONE] 1 ALPHA SUBCOMPLEX SUBUNIT 9, MITOCHONDRIAL"/>
    <property type="match status" value="1"/>
</dbReference>
<feature type="domain" description="NAD-dependent epimerase/dehydratase" evidence="6">
    <location>
        <begin position="58"/>
        <end position="268"/>
    </location>
</feature>
<dbReference type="InterPro" id="IPR036291">
    <property type="entry name" value="NAD(P)-bd_dom_sf"/>
</dbReference>
<dbReference type="InterPro" id="IPR001509">
    <property type="entry name" value="Epimerase_deHydtase"/>
</dbReference>
<name>A0A0A9Y4M1_LYGHE</name>
<keyword evidence="7" id="KW-0830">Ubiquinone</keyword>
<reference evidence="8" key="3">
    <citation type="submission" date="2014-09" db="EMBL/GenBank/DDBJ databases">
        <authorList>
            <person name="Magalhaes I.L.F."/>
            <person name="Oliveira U."/>
            <person name="Santos F.R."/>
            <person name="Vidigal T.H.D.A."/>
            <person name="Brescovit A.D."/>
            <person name="Santos A.J."/>
        </authorList>
    </citation>
    <scope>NUCLEOTIDE SEQUENCE</scope>
</reference>
<organism evidence="7">
    <name type="scientific">Lygus hesperus</name>
    <name type="common">Western plant bug</name>
    <dbReference type="NCBI Taxonomy" id="30085"/>
    <lineage>
        <taxon>Eukaryota</taxon>
        <taxon>Metazoa</taxon>
        <taxon>Ecdysozoa</taxon>
        <taxon>Arthropoda</taxon>
        <taxon>Hexapoda</taxon>
        <taxon>Insecta</taxon>
        <taxon>Pterygota</taxon>
        <taxon>Neoptera</taxon>
        <taxon>Paraneoptera</taxon>
        <taxon>Hemiptera</taxon>
        <taxon>Heteroptera</taxon>
        <taxon>Panheteroptera</taxon>
        <taxon>Cimicomorpha</taxon>
        <taxon>Miridae</taxon>
        <taxon>Mirini</taxon>
        <taxon>Lygus</taxon>
    </lineage>
</organism>
<gene>
    <name evidence="7" type="primary">Ndufa9_0</name>
    <name evidence="9" type="synonym">Ndufa9</name>
    <name evidence="7" type="ORF">CM83_11502</name>
    <name evidence="9" type="ORF">g.14925</name>
</gene>
<dbReference type="GO" id="GO:0005739">
    <property type="term" value="C:mitochondrion"/>
    <property type="evidence" value="ECO:0007669"/>
    <property type="project" value="TreeGrafter"/>
</dbReference>